<dbReference type="AlphaFoldDB" id="A0AAF0UGN2"/>
<proteinExistence type="predicted"/>
<evidence type="ECO:0000313" key="2">
    <source>
        <dbReference type="Proteomes" id="UP001234989"/>
    </source>
</evidence>
<accession>A0AAF0UGN2</accession>
<dbReference type="EMBL" id="CP133620">
    <property type="protein sequence ID" value="WMV45893.1"/>
    <property type="molecule type" value="Genomic_DNA"/>
</dbReference>
<organism evidence="1 2">
    <name type="scientific">Solanum verrucosum</name>
    <dbReference type="NCBI Taxonomy" id="315347"/>
    <lineage>
        <taxon>Eukaryota</taxon>
        <taxon>Viridiplantae</taxon>
        <taxon>Streptophyta</taxon>
        <taxon>Embryophyta</taxon>
        <taxon>Tracheophyta</taxon>
        <taxon>Spermatophyta</taxon>
        <taxon>Magnoliopsida</taxon>
        <taxon>eudicotyledons</taxon>
        <taxon>Gunneridae</taxon>
        <taxon>Pentapetalae</taxon>
        <taxon>asterids</taxon>
        <taxon>lamiids</taxon>
        <taxon>Solanales</taxon>
        <taxon>Solanaceae</taxon>
        <taxon>Solanoideae</taxon>
        <taxon>Solaneae</taxon>
        <taxon>Solanum</taxon>
    </lineage>
</organism>
<protein>
    <submittedName>
        <fullName evidence="1">Uncharacterized protein</fullName>
    </submittedName>
</protein>
<dbReference type="Proteomes" id="UP001234989">
    <property type="component" value="Chromosome 9"/>
</dbReference>
<gene>
    <name evidence="1" type="ORF">MTR67_039278</name>
</gene>
<keyword evidence="2" id="KW-1185">Reference proteome</keyword>
<reference evidence="1" key="1">
    <citation type="submission" date="2023-08" db="EMBL/GenBank/DDBJ databases">
        <title>A de novo genome assembly of Solanum verrucosum Schlechtendal, a Mexican diploid species geographically isolated from the other diploid A-genome species in potato relatives.</title>
        <authorList>
            <person name="Hosaka K."/>
        </authorList>
    </citation>
    <scope>NUCLEOTIDE SEQUENCE</scope>
    <source>
        <tissue evidence="1">Young leaves</tissue>
    </source>
</reference>
<name>A0AAF0UGN2_SOLVR</name>
<evidence type="ECO:0000313" key="1">
    <source>
        <dbReference type="EMBL" id="WMV45893.1"/>
    </source>
</evidence>
<sequence>MYCGGPFDALSRDHRHTRRFALWSGSSTSCFCLLHSRVMRHWEIECYFVKLLGDAPAAPFHRRLDLLLQGSAQWNIRRDVGSFGDSHNGLGYPQGVLSPFFKPLCSFLLDIIHVLSVNPNT</sequence>